<name>A0ABR8NPI1_9MICO</name>
<dbReference type="PROSITE" id="PS50928">
    <property type="entry name" value="ABC_TM1"/>
    <property type="match status" value="1"/>
</dbReference>
<sequence length="326" mass="35684">MSETRTVVLSPRPTNAHDRRRAARVEARRQAKADLDERTLVSATERARPRTRITLGLLSVLVVGFLAIIAVGPVLWLAKSAVSTTSDIVTQPFALWPSGIQWQNLVEAWNGIDIGQYLFNTVVIAGGNWFFGLLVALTGGYVLAILKPKYAKFLEGAVLATLFIPGVVSLVSLYLTILSLPIIQVNLINTYWAVWLPASAHAFSVLLMRNFFAQLPAEVFEAAKVDGAGSWTVFWRLVLPMSQPVIGVVSLLTLVGAWKEFMWPLLVLPDPKLQPLSVGLYKVSSSAEISILMAGMFISVIIPIVLFLVFQRQFLRSAGQSGAIKG</sequence>
<feature type="domain" description="ABC transmembrane type-1" evidence="9">
    <location>
        <begin position="118"/>
        <end position="310"/>
    </location>
</feature>
<evidence type="ECO:0000256" key="6">
    <source>
        <dbReference type="ARBA" id="ARBA00023136"/>
    </source>
</evidence>
<feature type="transmembrane region" description="Helical" evidence="7">
    <location>
        <begin position="55"/>
        <end position="78"/>
    </location>
</feature>
<dbReference type="PANTHER" id="PTHR43744">
    <property type="entry name" value="ABC TRANSPORTER PERMEASE PROTEIN MG189-RELATED-RELATED"/>
    <property type="match status" value="1"/>
</dbReference>
<proteinExistence type="inferred from homology"/>
<dbReference type="CDD" id="cd06261">
    <property type="entry name" value="TM_PBP2"/>
    <property type="match status" value="1"/>
</dbReference>
<feature type="transmembrane region" description="Helical" evidence="7">
    <location>
        <begin position="289"/>
        <end position="310"/>
    </location>
</feature>
<accession>A0ABR8NPI1</accession>
<evidence type="ECO:0000256" key="1">
    <source>
        <dbReference type="ARBA" id="ARBA00004651"/>
    </source>
</evidence>
<dbReference type="RefSeq" id="WP_191171720.1">
    <property type="nucleotide sequence ID" value="NZ_JACXZS010000006.1"/>
</dbReference>
<keyword evidence="11" id="KW-1185">Reference proteome</keyword>
<keyword evidence="3" id="KW-1003">Cell membrane</keyword>
<organism evidence="10 11">
    <name type="scientific">Microbacterium helvum</name>
    <dbReference type="NCBI Taxonomy" id="2773713"/>
    <lineage>
        <taxon>Bacteria</taxon>
        <taxon>Bacillati</taxon>
        <taxon>Actinomycetota</taxon>
        <taxon>Actinomycetes</taxon>
        <taxon>Micrococcales</taxon>
        <taxon>Microbacteriaceae</taxon>
        <taxon>Microbacterium</taxon>
    </lineage>
</organism>
<gene>
    <name evidence="10" type="ORF">IF188_10310</name>
</gene>
<evidence type="ECO:0000256" key="3">
    <source>
        <dbReference type="ARBA" id="ARBA00022475"/>
    </source>
</evidence>
<comment type="similarity">
    <text evidence="7">Belongs to the binding-protein-dependent transport system permease family.</text>
</comment>
<dbReference type="EMBL" id="JACXZS010000006">
    <property type="protein sequence ID" value="MBD3942089.1"/>
    <property type="molecule type" value="Genomic_DNA"/>
</dbReference>
<comment type="subcellular location">
    <subcellularLocation>
        <location evidence="1 7">Cell membrane</location>
        <topology evidence="1 7">Multi-pass membrane protein</topology>
    </subcellularLocation>
</comment>
<keyword evidence="6 7" id="KW-0472">Membrane</keyword>
<feature type="transmembrane region" description="Helical" evidence="7">
    <location>
        <begin position="192"/>
        <end position="212"/>
    </location>
</feature>
<evidence type="ECO:0000256" key="7">
    <source>
        <dbReference type="RuleBase" id="RU363032"/>
    </source>
</evidence>
<comment type="caution">
    <text evidence="10">The sequence shown here is derived from an EMBL/GenBank/DDBJ whole genome shotgun (WGS) entry which is preliminary data.</text>
</comment>
<evidence type="ECO:0000259" key="9">
    <source>
        <dbReference type="PROSITE" id="PS50928"/>
    </source>
</evidence>
<evidence type="ECO:0000256" key="8">
    <source>
        <dbReference type="SAM" id="MobiDB-lite"/>
    </source>
</evidence>
<dbReference type="SUPFAM" id="SSF161098">
    <property type="entry name" value="MetI-like"/>
    <property type="match status" value="1"/>
</dbReference>
<evidence type="ECO:0000256" key="5">
    <source>
        <dbReference type="ARBA" id="ARBA00022989"/>
    </source>
</evidence>
<keyword evidence="4 7" id="KW-0812">Transmembrane</keyword>
<evidence type="ECO:0000313" key="10">
    <source>
        <dbReference type="EMBL" id="MBD3942089.1"/>
    </source>
</evidence>
<dbReference type="Gene3D" id="1.10.3720.10">
    <property type="entry name" value="MetI-like"/>
    <property type="match status" value="1"/>
</dbReference>
<dbReference type="PANTHER" id="PTHR43744:SF12">
    <property type="entry name" value="ABC TRANSPORTER PERMEASE PROTEIN MG189-RELATED"/>
    <property type="match status" value="1"/>
</dbReference>
<dbReference type="InterPro" id="IPR035906">
    <property type="entry name" value="MetI-like_sf"/>
</dbReference>
<feature type="transmembrane region" description="Helical" evidence="7">
    <location>
        <begin position="233"/>
        <end position="258"/>
    </location>
</feature>
<dbReference type="Proteomes" id="UP000598426">
    <property type="component" value="Unassembled WGS sequence"/>
</dbReference>
<dbReference type="InterPro" id="IPR000515">
    <property type="entry name" value="MetI-like"/>
</dbReference>
<reference evidence="10 11" key="1">
    <citation type="submission" date="2020-09" db="EMBL/GenBank/DDBJ databases">
        <title>Isolation and identification of active actinomycetes.</title>
        <authorList>
            <person name="Li X."/>
        </authorList>
    </citation>
    <scope>NUCLEOTIDE SEQUENCE [LARGE SCALE GENOMIC DNA]</scope>
    <source>
        <strain evidence="10 11">NEAU-LLC</strain>
    </source>
</reference>
<evidence type="ECO:0000313" key="11">
    <source>
        <dbReference type="Proteomes" id="UP000598426"/>
    </source>
</evidence>
<keyword evidence="5 7" id="KW-1133">Transmembrane helix</keyword>
<evidence type="ECO:0000256" key="2">
    <source>
        <dbReference type="ARBA" id="ARBA00022448"/>
    </source>
</evidence>
<feature type="region of interest" description="Disordered" evidence="8">
    <location>
        <begin position="1"/>
        <end position="21"/>
    </location>
</feature>
<feature type="transmembrane region" description="Helical" evidence="7">
    <location>
        <begin position="158"/>
        <end position="180"/>
    </location>
</feature>
<dbReference type="Pfam" id="PF00528">
    <property type="entry name" value="BPD_transp_1"/>
    <property type="match status" value="1"/>
</dbReference>
<protein>
    <submittedName>
        <fullName evidence="10">Carbohydrate ABC transporter permease</fullName>
    </submittedName>
</protein>
<feature type="transmembrane region" description="Helical" evidence="7">
    <location>
        <begin position="129"/>
        <end position="146"/>
    </location>
</feature>
<evidence type="ECO:0000256" key="4">
    <source>
        <dbReference type="ARBA" id="ARBA00022692"/>
    </source>
</evidence>
<keyword evidence="2 7" id="KW-0813">Transport</keyword>